<feature type="compositionally biased region" description="Acidic residues" evidence="2">
    <location>
        <begin position="577"/>
        <end position="588"/>
    </location>
</feature>
<keyword evidence="3" id="KW-0472">Membrane</keyword>
<dbReference type="CDD" id="cd23599">
    <property type="entry name" value="TFP_LU_ECD_Cold"/>
    <property type="match status" value="1"/>
</dbReference>
<dbReference type="InterPro" id="IPR042333">
    <property type="entry name" value="LRAD2/Mig-13-like"/>
</dbReference>
<keyword evidence="3" id="KW-0812">Transmembrane</keyword>
<keyword evidence="5" id="KW-1185">Reference proteome</keyword>
<dbReference type="Pfam" id="PF00057">
    <property type="entry name" value="Ldl_recept_a"/>
    <property type="match status" value="1"/>
</dbReference>
<dbReference type="SMART" id="SM00192">
    <property type="entry name" value="LDLa"/>
    <property type="match status" value="1"/>
</dbReference>
<reference evidence="4" key="2">
    <citation type="submission" date="2022-10" db="EMBL/GenBank/DDBJ databases">
        <authorList>
            <consortium name="ENA_rothamsted_submissions"/>
            <consortium name="culmorum"/>
            <person name="King R."/>
        </authorList>
    </citation>
    <scope>NUCLEOTIDE SEQUENCE</scope>
</reference>
<sequence length="783" mass="87988">MEVYFHPNCHHRNILWASLCSYFIPALLLSFFVQECSSDPSITYQIGQLCERSHNNFLSTYRKIDGAEIISKNERNLDCTLTFQTHSILQRFMLRFEVLKLDCNDHLYIYDGAHSSGIHKADVSCRNTKQNLGTLFTRTNYITLKYVTDNWGSDNSFKLIITAIKDGKHSCKDFRCVTKEFCISPDLLCDNVNHCEDGSDEAIGTLCEGEQAPINDTVFGMTSEWIVVITICLLLMMVACGVGIGICICRRNTNRNIIMKGSQMTTTTTSNDVNGQKHLNFYRPAVLATALECYVCANQSDNAGKCLNTIKTCEPDEDVCKTEIRWGSTPYWDFGAPKQYYVSKSCSTKKKCQSIRKKYMPYCTHIWYEDWSCSECCLGDRCNYFHSYALECIACEATDTDETCELSYKCPKGSKYCETLVSKVEGSYSVVMSCSTEEKCDAEPILKDGLDECNHDEDNTECYTCCKDDDCNTLEAALKKLPDDIFETEKPAKKAKKSKSKKQNDEEEEDTEETAEESEDEEDENVEKSKSKDKKSKDKKSKNKQEEPETKEETDEENAEEPKEIEKDEAEPKEAEKDEVEPETDESDIEVKSSNETTAKIANESPENGTVIDQTNIDNNTVVATNITENAIEERTGNNGDAGDLLKPLDSNIQEIDKTLNEIVDEVDDLADNFDNSGNAENIGNVENTGVNTENVDPKADITGMEETKVENGVEYNAPQNPENELPLEDITNGESNIMSEGENANEGGEQHELVDAPSSSTKYQISEILLAAFSILILIQLY</sequence>
<evidence type="ECO:0000256" key="1">
    <source>
        <dbReference type="ARBA" id="ARBA00023157"/>
    </source>
</evidence>
<feature type="transmembrane region" description="Helical" evidence="3">
    <location>
        <begin position="225"/>
        <end position="249"/>
    </location>
</feature>
<dbReference type="CDD" id="cd00112">
    <property type="entry name" value="LDLa"/>
    <property type="match status" value="1"/>
</dbReference>
<reference evidence="4" key="1">
    <citation type="submission" date="2022-01" db="EMBL/GenBank/DDBJ databases">
        <authorList>
            <person name="King R."/>
        </authorList>
    </citation>
    <scope>NUCLEOTIDE SEQUENCE</scope>
</reference>
<gene>
    <name evidence="4" type="ORF">CHIRRI_LOCUS6612</name>
</gene>
<dbReference type="InterPro" id="IPR045860">
    <property type="entry name" value="Snake_toxin-like_sf"/>
</dbReference>
<dbReference type="Proteomes" id="UP001153620">
    <property type="component" value="Chromosome 2"/>
</dbReference>
<feature type="compositionally biased region" description="Polar residues" evidence="2">
    <location>
        <begin position="592"/>
        <end position="619"/>
    </location>
</feature>
<feature type="compositionally biased region" description="Basic residues" evidence="2">
    <location>
        <begin position="531"/>
        <end position="542"/>
    </location>
</feature>
<dbReference type="InterPro" id="IPR036055">
    <property type="entry name" value="LDL_receptor-like_sf"/>
</dbReference>
<keyword evidence="3" id="KW-1133">Transmembrane helix</keyword>
<dbReference type="Gene3D" id="2.60.120.290">
    <property type="entry name" value="Spermadhesin, CUB domain"/>
    <property type="match status" value="1"/>
</dbReference>
<dbReference type="InterPro" id="IPR035914">
    <property type="entry name" value="Sperma_CUB_dom_sf"/>
</dbReference>
<feature type="transmembrane region" description="Helical" evidence="3">
    <location>
        <begin position="14"/>
        <end position="33"/>
    </location>
</feature>
<evidence type="ECO:0000313" key="5">
    <source>
        <dbReference type="Proteomes" id="UP001153620"/>
    </source>
</evidence>
<dbReference type="SUPFAM" id="SSF57424">
    <property type="entry name" value="LDL receptor-like module"/>
    <property type="match status" value="1"/>
</dbReference>
<evidence type="ECO:0000256" key="2">
    <source>
        <dbReference type="SAM" id="MobiDB-lite"/>
    </source>
</evidence>
<dbReference type="InterPro" id="IPR023415">
    <property type="entry name" value="LDLR_class-A_CS"/>
</dbReference>
<dbReference type="SUPFAM" id="SSF57302">
    <property type="entry name" value="Snake toxin-like"/>
    <property type="match status" value="2"/>
</dbReference>
<dbReference type="OrthoDB" id="6514358at2759"/>
<dbReference type="PROSITE" id="PS01209">
    <property type="entry name" value="LDLRA_1"/>
    <property type="match status" value="1"/>
</dbReference>
<dbReference type="PANTHER" id="PTHR24652">
    <property type="entry name" value="LOW-DENSITY LIPOPROTEIN RECEPTOR CLASS A DOMAIN-CONTAINING PROTEIN 2"/>
    <property type="match status" value="1"/>
</dbReference>
<protein>
    <recommendedName>
        <fullName evidence="6">CUB domain-containing protein</fullName>
    </recommendedName>
</protein>
<feature type="region of interest" description="Disordered" evidence="2">
    <location>
        <begin position="490"/>
        <end position="619"/>
    </location>
</feature>
<dbReference type="Gene3D" id="4.10.400.10">
    <property type="entry name" value="Low-density Lipoprotein Receptor"/>
    <property type="match status" value="1"/>
</dbReference>
<accession>A0A9N9WPE6</accession>
<keyword evidence="1" id="KW-1015">Disulfide bond</keyword>
<evidence type="ECO:0000313" key="4">
    <source>
        <dbReference type="EMBL" id="CAG9803716.1"/>
    </source>
</evidence>
<proteinExistence type="predicted"/>
<dbReference type="EMBL" id="OU895878">
    <property type="protein sequence ID" value="CAG9803716.1"/>
    <property type="molecule type" value="Genomic_DNA"/>
</dbReference>
<dbReference type="InterPro" id="IPR002172">
    <property type="entry name" value="LDrepeatLR_classA_rpt"/>
</dbReference>
<evidence type="ECO:0000256" key="3">
    <source>
        <dbReference type="SAM" id="Phobius"/>
    </source>
</evidence>
<evidence type="ECO:0008006" key="6">
    <source>
        <dbReference type="Google" id="ProtNLM"/>
    </source>
</evidence>
<organism evidence="4 5">
    <name type="scientific">Chironomus riparius</name>
    <dbReference type="NCBI Taxonomy" id="315576"/>
    <lineage>
        <taxon>Eukaryota</taxon>
        <taxon>Metazoa</taxon>
        <taxon>Ecdysozoa</taxon>
        <taxon>Arthropoda</taxon>
        <taxon>Hexapoda</taxon>
        <taxon>Insecta</taxon>
        <taxon>Pterygota</taxon>
        <taxon>Neoptera</taxon>
        <taxon>Endopterygota</taxon>
        <taxon>Diptera</taxon>
        <taxon>Nematocera</taxon>
        <taxon>Chironomoidea</taxon>
        <taxon>Chironomidae</taxon>
        <taxon>Chironominae</taxon>
        <taxon>Chironomus</taxon>
    </lineage>
</organism>
<dbReference type="AlphaFoldDB" id="A0A9N9WPE6"/>
<feature type="compositionally biased region" description="Basic and acidic residues" evidence="2">
    <location>
        <begin position="560"/>
        <end position="576"/>
    </location>
</feature>
<feature type="compositionally biased region" description="Acidic residues" evidence="2">
    <location>
        <begin position="505"/>
        <end position="525"/>
    </location>
</feature>
<feature type="compositionally biased region" description="Acidic residues" evidence="2">
    <location>
        <begin position="549"/>
        <end position="559"/>
    </location>
</feature>
<dbReference type="SUPFAM" id="SSF49854">
    <property type="entry name" value="Spermadhesin, CUB domain"/>
    <property type="match status" value="1"/>
</dbReference>
<name>A0A9N9WPE6_9DIPT</name>